<dbReference type="PANTHER" id="PTHR33498:SF1">
    <property type="entry name" value="TRANSPOSASE FOR INSERTION SEQUENCE ELEMENT IS1557"/>
    <property type="match status" value="1"/>
</dbReference>
<evidence type="ECO:0000313" key="3">
    <source>
        <dbReference type="Proteomes" id="UP000277858"/>
    </source>
</evidence>
<dbReference type="Pfam" id="PF01610">
    <property type="entry name" value="DDE_Tnp_ISL3"/>
    <property type="match status" value="1"/>
</dbReference>
<keyword evidence="3" id="KW-1185">Reference proteome</keyword>
<organism evidence="2 3">
    <name type="scientific">Acidipropionibacterium jensenii</name>
    <dbReference type="NCBI Taxonomy" id="1749"/>
    <lineage>
        <taxon>Bacteria</taxon>
        <taxon>Bacillati</taxon>
        <taxon>Actinomycetota</taxon>
        <taxon>Actinomycetes</taxon>
        <taxon>Propionibacteriales</taxon>
        <taxon>Propionibacteriaceae</taxon>
        <taxon>Acidipropionibacterium</taxon>
    </lineage>
</organism>
<dbReference type="Proteomes" id="UP000277858">
    <property type="component" value="Chromosome"/>
</dbReference>
<name>A0A3S5EV66_9ACTN</name>
<evidence type="ECO:0000259" key="1">
    <source>
        <dbReference type="Pfam" id="PF01610"/>
    </source>
</evidence>
<dbReference type="AlphaFoldDB" id="A0A3S5EV66"/>
<gene>
    <name evidence="2" type="ORF">NCTC13652_01277</name>
</gene>
<proteinExistence type="predicted"/>
<dbReference type="PANTHER" id="PTHR33498">
    <property type="entry name" value="TRANSPOSASE FOR INSERTION SEQUENCE ELEMENT IS1557"/>
    <property type="match status" value="1"/>
</dbReference>
<sequence length="415" mass="46017">MSHVTFTAPDLTTFCCLDELGLEVVGQHITAERAVVACRVVEADDWCRRCGCEGLARDTVTRALAHEPFGWRPTTLLVTIRRYRCTGCGHVWRQDTSLAAEPRAKLSRRGLRWALEGLVVQHLTVARVAEGLGVSWNTANTAVLAEGKRVLIDDPTRFDGVKAIGVDEHVWRHTRRGDKYVTVIIDLTGIRDRTGPARLLDMVEGRSKQAFKQWLAERDQAWRDQIHSVAMDGFTGFKTAAAEEVPDATEVMDPFHVVQLAGDALDRTRTRVQQDTCGHRGRKGDPLFGVRLTLHTGRDLLTDRQATRLETVFTDDAHAPVQVTWAVYQQVVTAYRAQNTSEGRQVMERLINAIATRVPKALPEVITLGHTLATRATDILAYFDHPGSSNGPTEAICESGGGWSGIGWSGWCWSC</sequence>
<dbReference type="EMBL" id="LR134473">
    <property type="protein sequence ID" value="VEI03079.1"/>
    <property type="molecule type" value="Genomic_DNA"/>
</dbReference>
<protein>
    <submittedName>
        <fullName evidence="2">Transposase and inactivated derivatives</fullName>
    </submittedName>
</protein>
<accession>A0A3S5EV66</accession>
<dbReference type="OrthoDB" id="5150170at2"/>
<reference evidence="2 3" key="1">
    <citation type="submission" date="2018-12" db="EMBL/GenBank/DDBJ databases">
        <authorList>
            <consortium name="Pathogen Informatics"/>
        </authorList>
    </citation>
    <scope>NUCLEOTIDE SEQUENCE [LARGE SCALE GENOMIC DNA]</scope>
    <source>
        <strain evidence="2 3">NCTC13652</strain>
    </source>
</reference>
<feature type="domain" description="Transposase IS204/IS1001/IS1096/IS1165 DDE" evidence="1">
    <location>
        <begin position="164"/>
        <end position="396"/>
    </location>
</feature>
<evidence type="ECO:0000313" key="2">
    <source>
        <dbReference type="EMBL" id="VEI03079.1"/>
    </source>
</evidence>
<dbReference type="InterPro" id="IPR002560">
    <property type="entry name" value="Transposase_DDE"/>
</dbReference>
<dbReference type="NCBIfam" id="NF033550">
    <property type="entry name" value="transpos_ISL3"/>
    <property type="match status" value="1"/>
</dbReference>
<dbReference type="InterPro" id="IPR047951">
    <property type="entry name" value="Transpos_ISL3"/>
</dbReference>